<evidence type="ECO:0000256" key="5">
    <source>
        <dbReference type="ARBA" id="ARBA00022801"/>
    </source>
</evidence>
<reference evidence="14" key="1">
    <citation type="submission" date="2005-09" db="EMBL/GenBank/DDBJ databases">
        <title>Annotation of the Aspergillus terreus NIH2624 genome.</title>
        <authorList>
            <person name="Birren B.W."/>
            <person name="Lander E.S."/>
            <person name="Galagan J.E."/>
            <person name="Nusbaum C."/>
            <person name="Devon K."/>
            <person name="Henn M."/>
            <person name="Ma L.-J."/>
            <person name="Jaffe D.B."/>
            <person name="Butler J."/>
            <person name="Alvarez P."/>
            <person name="Gnerre S."/>
            <person name="Grabherr M."/>
            <person name="Kleber M."/>
            <person name="Mauceli E.W."/>
            <person name="Brockman W."/>
            <person name="Rounsley S."/>
            <person name="Young S.K."/>
            <person name="LaButti K."/>
            <person name="Pushparaj V."/>
            <person name="DeCaprio D."/>
            <person name="Crawford M."/>
            <person name="Koehrsen M."/>
            <person name="Engels R."/>
            <person name="Montgomery P."/>
            <person name="Pearson M."/>
            <person name="Howarth C."/>
            <person name="Larson L."/>
            <person name="Luoma S."/>
            <person name="White J."/>
            <person name="Alvarado L."/>
            <person name="Kodira C.D."/>
            <person name="Zeng Q."/>
            <person name="Oleary S."/>
            <person name="Yandava C."/>
            <person name="Denning D.W."/>
            <person name="Nierman W.C."/>
            <person name="Milne T."/>
            <person name="Madden K."/>
        </authorList>
    </citation>
    <scope>NUCLEOTIDE SEQUENCE [LARGE SCALE GENOMIC DNA]</scope>
    <source>
        <strain evidence="14">NIH 2624 / FGSC A1156</strain>
    </source>
</reference>
<comment type="function">
    <text evidence="11">Beta-glucosidases are one of a number of cellulolytic enzymes involved in the degradation of cellulosic biomass. Catalyzes the last step releasing glucose from the inhibitory cellobiose.</text>
</comment>
<dbReference type="InterPro" id="IPR013783">
    <property type="entry name" value="Ig-like_fold"/>
</dbReference>
<dbReference type="VEuPathDB" id="FungiDB:ATEG_00157"/>
<dbReference type="SMART" id="SM01217">
    <property type="entry name" value="Fn3_like"/>
    <property type="match status" value="1"/>
</dbReference>
<dbReference type="PRINTS" id="PR00133">
    <property type="entry name" value="GLHYDRLASE3"/>
</dbReference>
<keyword evidence="7" id="KW-0325">Glycoprotein</keyword>
<evidence type="ECO:0000256" key="2">
    <source>
        <dbReference type="ARBA" id="ARBA00004987"/>
    </source>
</evidence>
<dbReference type="OMA" id="PEYMIKE"/>
<keyword evidence="10" id="KW-0624">Polysaccharide degradation</keyword>
<dbReference type="PANTHER" id="PTHR42715:SF3">
    <property type="entry name" value="BETA-GLUCOSIDASE B-RELATED"/>
    <property type="match status" value="1"/>
</dbReference>
<dbReference type="Pfam" id="PF14310">
    <property type="entry name" value="Fn3-like"/>
    <property type="match status" value="1"/>
</dbReference>
<evidence type="ECO:0000313" key="13">
    <source>
        <dbReference type="EMBL" id="EAU38803.1"/>
    </source>
</evidence>
<dbReference type="Gene3D" id="3.20.20.300">
    <property type="entry name" value="Glycoside hydrolase, family 3, N-terminal domain"/>
    <property type="match status" value="1"/>
</dbReference>
<dbReference type="InterPro" id="IPR037524">
    <property type="entry name" value="PA14/GLEYA"/>
</dbReference>
<evidence type="ECO:0000256" key="9">
    <source>
        <dbReference type="ARBA" id="ARBA00023295"/>
    </source>
</evidence>
<dbReference type="eggNOG" id="ENOG502QR4D">
    <property type="taxonomic scope" value="Eukaryota"/>
</dbReference>
<dbReference type="STRING" id="341663.Q0D1M7"/>
<evidence type="ECO:0000256" key="10">
    <source>
        <dbReference type="ARBA" id="ARBA00023326"/>
    </source>
</evidence>
<evidence type="ECO:0000256" key="1">
    <source>
        <dbReference type="ARBA" id="ARBA00000448"/>
    </source>
</evidence>
<dbReference type="Gene3D" id="3.40.50.1700">
    <property type="entry name" value="Glycoside hydrolase family 3 C-terminal domain"/>
    <property type="match status" value="1"/>
</dbReference>
<gene>
    <name evidence="13" type="ORF">ATEG_00157</name>
</gene>
<evidence type="ECO:0000256" key="3">
    <source>
        <dbReference type="ARBA" id="ARBA00005336"/>
    </source>
</evidence>
<keyword evidence="9" id="KW-0326">Glycosidase</keyword>
<dbReference type="Gene3D" id="2.60.120.260">
    <property type="entry name" value="Galactose-binding domain-like"/>
    <property type="match status" value="1"/>
</dbReference>
<comment type="similarity">
    <text evidence="3">Belongs to the glycosyl hydrolase 3 family.</text>
</comment>
<dbReference type="AlphaFoldDB" id="Q0D1M7"/>
<dbReference type="SUPFAM" id="SSF51445">
    <property type="entry name" value="(Trans)glycosidases"/>
    <property type="match status" value="1"/>
</dbReference>
<dbReference type="InterPro" id="IPR050288">
    <property type="entry name" value="Cellulose_deg_GH3"/>
</dbReference>
<dbReference type="UniPathway" id="UPA00696"/>
<accession>Q0D1M7</accession>
<dbReference type="Pfam" id="PF01915">
    <property type="entry name" value="Glyco_hydro_3_C"/>
    <property type="match status" value="1"/>
</dbReference>
<keyword evidence="6" id="KW-0136">Cellulose degradation</keyword>
<organism evidence="13 14">
    <name type="scientific">Aspergillus terreus (strain NIH 2624 / FGSC A1156)</name>
    <dbReference type="NCBI Taxonomy" id="341663"/>
    <lineage>
        <taxon>Eukaryota</taxon>
        <taxon>Fungi</taxon>
        <taxon>Dikarya</taxon>
        <taxon>Ascomycota</taxon>
        <taxon>Pezizomycotina</taxon>
        <taxon>Eurotiomycetes</taxon>
        <taxon>Eurotiomycetidae</taxon>
        <taxon>Eurotiales</taxon>
        <taxon>Aspergillaceae</taxon>
        <taxon>Aspergillus</taxon>
        <taxon>Aspergillus subgen. Circumdati</taxon>
    </lineage>
</organism>
<comment type="pathway">
    <text evidence="2">Glycan metabolism; cellulose degradation.</text>
</comment>
<dbReference type="GO" id="GO:0030245">
    <property type="term" value="P:cellulose catabolic process"/>
    <property type="evidence" value="ECO:0007669"/>
    <property type="project" value="UniProtKB-UniPathway"/>
</dbReference>
<dbReference type="RefSeq" id="XP_001210243.1">
    <property type="nucleotide sequence ID" value="XM_001210243.1"/>
</dbReference>
<evidence type="ECO:0000256" key="7">
    <source>
        <dbReference type="ARBA" id="ARBA00023180"/>
    </source>
</evidence>
<dbReference type="Pfam" id="PF00933">
    <property type="entry name" value="Glyco_hydro_3"/>
    <property type="match status" value="1"/>
</dbReference>
<dbReference type="InterPro" id="IPR001764">
    <property type="entry name" value="Glyco_hydro_3_N"/>
</dbReference>
<dbReference type="GO" id="GO:0008422">
    <property type="term" value="F:beta-glucosidase activity"/>
    <property type="evidence" value="ECO:0007669"/>
    <property type="project" value="UniProtKB-EC"/>
</dbReference>
<keyword evidence="5" id="KW-0378">Hydrolase</keyword>
<sequence>MGSMRSNVDIDSLLSQLTREEKVSLLSATDWWRTPVIQRDGFTIPHIKTTDGPNGARGESYVSGIKAACFPCGTSLGASFDRDLLFRTGQEIAREAKTKSANVLLAPTLNVIRSPRGACPLIDRYGGRNYETYSEDPFALGVLAAAFVNGCQSEGIAATPKHFVANETENNRTILTVDVDSQTLREIYLLPFQLVMKHSSPLCLMTSYNRVNGTYVADSEQLVNGILRGEWGFQNLVVSDWMGVYSTAQCLNAGVDLEMPGPTKLRGEKLLQAIEQGEVSDATINASARRVLELARVLGRFENPEEPPEQSVSNTGRDLFIRDASAAGMVLLKNDGDILPLPKASTVTVVGYHALHVALGGGGSARVDAIHAVSPVEGLRAAGYEVDACPGVPVYGALPHPDAALMYDSVSKTKMPEPVRVEWFNGCTIGEKLALEETKALPEYMIKEKWPSYLEQIYCTRMTYDVCPSSSGEHLLSVISTGPAICYINGERVFERPQETDLRPESFYFFKSQLERRFTYPMEAGKFYTLVLESWNTDQEILHGKPLYGRMFQGSSLRFQEFVDENQRIREACESAQRSDYAVVCVGTTSEIESEGFDRSSMDLSSSQYEQIQAVAAANSRTIVVNFSGSPVTMTAVVDQVPALIQAWFPGQECGHSLARLLSGDVCPSGRLPFSWPRQDEDNPTFHNFPCDEDNVVRYEEKLDVGYRFYDRPESPMPLFPFGFGLSYTQFHVTGLRVKRTVFSGLDVSVELICDAKNVGARDGAAVLQYYVQPPLGAGTGGCKRPIKELKEFQKVYLVAGESREVQITLDKYSISYFNAERDSWVADPGVYKVHLGTSSQDVVGTVSFVVREPLAWKGL</sequence>
<dbReference type="Proteomes" id="UP000007963">
    <property type="component" value="Unassembled WGS sequence"/>
</dbReference>
<dbReference type="PROSITE" id="PS51820">
    <property type="entry name" value="PA14"/>
    <property type="match status" value="1"/>
</dbReference>
<evidence type="ECO:0000256" key="11">
    <source>
        <dbReference type="ARBA" id="ARBA00024983"/>
    </source>
</evidence>
<name>Q0D1M7_ASPTN</name>
<dbReference type="InterPro" id="IPR002772">
    <property type="entry name" value="Glyco_hydro_3_C"/>
</dbReference>
<evidence type="ECO:0000313" key="14">
    <source>
        <dbReference type="Proteomes" id="UP000007963"/>
    </source>
</evidence>
<evidence type="ECO:0000259" key="12">
    <source>
        <dbReference type="PROSITE" id="PS51820"/>
    </source>
</evidence>
<dbReference type="OrthoDB" id="47059at2759"/>
<proteinExistence type="inferred from homology"/>
<dbReference type="PANTHER" id="PTHR42715">
    <property type="entry name" value="BETA-GLUCOSIDASE"/>
    <property type="match status" value="1"/>
</dbReference>
<dbReference type="GeneID" id="4354914"/>
<keyword evidence="8" id="KW-0119">Carbohydrate metabolism</keyword>
<dbReference type="InterPro" id="IPR026891">
    <property type="entry name" value="Fn3-like"/>
</dbReference>
<evidence type="ECO:0000256" key="4">
    <source>
        <dbReference type="ARBA" id="ARBA00012744"/>
    </source>
</evidence>
<dbReference type="HOGENOM" id="CLU_004542_4_0_1"/>
<evidence type="ECO:0000256" key="6">
    <source>
        <dbReference type="ARBA" id="ARBA00023001"/>
    </source>
</evidence>
<comment type="catalytic activity">
    <reaction evidence="1">
        <text>Hydrolysis of terminal, non-reducing beta-D-glucosyl residues with release of beta-D-glucose.</text>
        <dbReference type="EC" id="3.2.1.21"/>
    </reaction>
</comment>
<dbReference type="SUPFAM" id="SSF52279">
    <property type="entry name" value="Beta-D-glucan exohydrolase, C-terminal domain"/>
    <property type="match status" value="1"/>
</dbReference>
<dbReference type="EMBL" id="CH476594">
    <property type="protein sequence ID" value="EAU38803.1"/>
    <property type="molecule type" value="Genomic_DNA"/>
</dbReference>
<dbReference type="InterPro" id="IPR017853">
    <property type="entry name" value="GH"/>
</dbReference>
<feature type="domain" description="PA14" evidence="12">
    <location>
        <begin position="414"/>
        <end position="573"/>
    </location>
</feature>
<dbReference type="InterPro" id="IPR036962">
    <property type="entry name" value="Glyco_hydro_3_N_sf"/>
</dbReference>
<evidence type="ECO:0000256" key="8">
    <source>
        <dbReference type="ARBA" id="ARBA00023277"/>
    </source>
</evidence>
<dbReference type="Gene3D" id="2.60.40.10">
    <property type="entry name" value="Immunoglobulins"/>
    <property type="match status" value="1"/>
</dbReference>
<protein>
    <recommendedName>
        <fullName evidence="4">beta-glucosidase</fullName>
        <ecNumber evidence="4">3.2.1.21</ecNumber>
    </recommendedName>
</protein>
<dbReference type="InterPro" id="IPR036881">
    <property type="entry name" value="Glyco_hydro_3_C_sf"/>
</dbReference>
<dbReference type="EC" id="3.2.1.21" evidence="4"/>